<proteinExistence type="inferred from homology"/>
<protein>
    <submittedName>
        <fullName evidence="4">Uncharacterized protein</fullName>
    </submittedName>
</protein>
<feature type="region of interest" description="SAW" evidence="3">
    <location>
        <begin position="52"/>
        <end position="126"/>
    </location>
</feature>
<evidence type="ECO:0000256" key="3">
    <source>
        <dbReference type="PROSITE-ProRule" id="PRU01191"/>
    </source>
</evidence>
<dbReference type="Pfam" id="PF03514">
    <property type="entry name" value="GRAS"/>
    <property type="match status" value="1"/>
</dbReference>
<organism evidence="4 5">
    <name type="scientific">Nelumbo nucifera</name>
    <name type="common">Sacred lotus</name>
    <dbReference type="NCBI Taxonomy" id="4432"/>
    <lineage>
        <taxon>Eukaryota</taxon>
        <taxon>Viridiplantae</taxon>
        <taxon>Streptophyta</taxon>
        <taxon>Embryophyta</taxon>
        <taxon>Tracheophyta</taxon>
        <taxon>Spermatophyta</taxon>
        <taxon>Magnoliopsida</taxon>
        <taxon>Proteales</taxon>
        <taxon>Nelumbonaceae</taxon>
        <taxon>Nelumbo</taxon>
    </lineage>
</organism>
<accession>A0A822Z6Q6</accession>
<sequence>MGDKRLEARVCNSLRYYSAIFDSIDSALPLDSLVRIKVEEMYAREIIRNIVACEGNDRLERHESFAKWRGELLQSRMLLKMYAGDKYSVDKQGEEGAGLTLRWLEQPLYTVSVWAPIDVAGSPSISGAELIMGVILIFFHGCHAEGGRIPILSISR</sequence>
<dbReference type="AlphaFoldDB" id="A0A822Z6Q6"/>
<dbReference type="PROSITE" id="PS50985">
    <property type="entry name" value="GRAS"/>
    <property type="match status" value="1"/>
</dbReference>
<evidence type="ECO:0000313" key="4">
    <source>
        <dbReference type="EMBL" id="DAD38646.1"/>
    </source>
</evidence>
<dbReference type="EMBL" id="DUZY01000005">
    <property type="protein sequence ID" value="DAD38646.1"/>
    <property type="molecule type" value="Genomic_DNA"/>
</dbReference>
<keyword evidence="1" id="KW-0805">Transcription regulation</keyword>
<evidence type="ECO:0000256" key="1">
    <source>
        <dbReference type="ARBA" id="ARBA00023015"/>
    </source>
</evidence>
<keyword evidence="2" id="KW-0804">Transcription</keyword>
<reference evidence="4 5" key="1">
    <citation type="journal article" date="2020" name="Mol. Biol. Evol.">
        <title>Distinct Expression and Methylation Patterns for Genes with Different Fates following a Single Whole-Genome Duplication in Flowering Plants.</title>
        <authorList>
            <person name="Shi T."/>
            <person name="Rahmani R.S."/>
            <person name="Gugger P.F."/>
            <person name="Wang M."/>
            <person name="Li H."/>
            <person name="Zhang Y."/>
            <person name="Li Z."/>
            <person name="Wang Q."/>
            <person name="Van de Peer Y."/>
            <person name="Marchal K."/>
            <person name="Chen J."/>
        </authorList>
    </citation>
    <scope>NUCLEOTIDE SEQUENCE [LARGE SCALE GENOMIC DNA]</scope>
    <source>
        <tissue evidence="4">Leaf</tissue>
    </source>
</reference>
<comment type="similarity">
    <text evidence="3">Belongs to the GRAS family.</text>
</comment>
<name>A0A822Z6Q6_NELNU</name>
<evidence type="ECO:0000256" key="2">
    <source>
        <dbReference type="ARBA" id="ARBA00023163"/>
    </source>
</evidence>
<gene>
    <name evidence="4" type="ORF">HUJ06_012968</name>
</gene>
<comment type="caution">
    <text evidence="3">Lacks conserved residue(s) required for the propagation of feature annotation.</text>
</comment>
<evidence type="ECO:0000313" key="5">
    <source>
        <dbReference type="Proteomes" id="UP000607653"/>
    </source>
</evidence>
<dbReference type="Proteomes" id="UP000607653">
    <property type="component" value="Unassembled WGS sequence"/>
</dbReference>
<keyword evidence="5" id="KW-1185">Reference proteome</keyword>
<dbReference type="PANTHER" id="PTHR31636">
    <property type="entry name" value="OSJNBA0084A10.13 PROTEIN-RELATED"/>
    <property type="match status" value="1"/>
</dbReference>
<comment type="caution">
    <text evidence="4">The sequence shown here is derived from an EMBL/GenBank/DDBJ whole genome shotgun (WGS) entry which is preliminary data.</text>
</comment>
<dbReference type="InterPro" id="IPR005202">
    <property type="entry name" value="TF_GRAS"/>
</dbReference>